<name>A0A4S3KMN6_9GAMM</name>
<keyword evidence="2" id="KW-1185">Reference proteome</keyword>
<evidence type="ECO:0000313" key="1">
    <source>
        <dbReference type="EMBL" id="THD10076.1"/>
    </source>
</evidence>
<accession>A0A4S3KMN6</accession>
<protein>
    <submittedName>
        <fullName evidence="1">Uncharacterized protein</fullName>
    </submittedName>
</protein>
<dbReference type="Proteomes" id="UP000307749">
    <property type="component" value="Unassembled WGS sequence"/>
</dbReference>
<gene>
    <name evidence="1" type="ORF">B1806_09405</name>
</gene>
<sequence>MDTLSFPASSARNLPIARRLARLDAAMRKPSLRPRAAVNARVRFFVETIRCGVRSDCELNSLGGLVESHGADTLLSERSYNIVFEDGDISNLVVREIVRMADQDPSFEASLIATGHQASLAYWRVRRLEEATA</sequence>
<evidence type="ECO:0000313" key="2">
    <source>
        <dbReference type="Proteomes" id="UP000307749"/>
    </source>
</evidence>
<dbReference type="EMBL" id="MWQO01000033">
    <property type="protein sequence ID" value="THD10076.1"/>
    <property type="molecule type" value="Genomic_DNA"/>
</dbReference>
<comment type="caution">
    <text evidence="1">The sequence shown here is derived from an EMBL/GenBank/DDBJ whole genome shotgun (WGS) entry which is preliminary data.</text>
</comment>
<dbReference type="RefSeq" id="WP_081130165.1">
    <property type="nucleotide sequence ID" value="NZ_LDOS01000005.1"/>
</dbReference>
<proteinExistence type="predicted"/>
<reference evidence="1 2" key="1">
    <citation type="submission" date="2017-02" db="EMBL/GenBank/DDBJ databases">
        <title>Whole genome sequencing of Metallibacterium scheffleri DSM 24874 (T).</title>
        <authorList>
            <person name="Kumar S."/>
            <person name="Patil P."/>
            <person name="Patil P.B."/>
        </authorList>
    </citation>
    <scope>NUCLEOTIDE SEQUENCE [LARGE SCALE GENOMIC DNA]</scope>
    <source>
        <strain evidence="1 2">DSM 24874</strain>
    </source>
</reference>
<dbReference type="AlphaFoldDB" id="A0A4S3KMN6"/>
<organism evidence="1 2">
    <name type="scientific">Metallibacterium scheffleri</name>
    <dbReference type="NCBI Taxonomy" id="993689"/>
    <lineage>
        <taxon>Bacteria</taxon>
        <taxon>Pseudomonadati</taxon>
        <taxon>Pseudomonadota</taxon>
        <taxon>Gammaproteobacteria</taxon>
        <taxon>Lysobacterales</taxon>
        <taxon>Rhodanobacteraceae</taxon>
        <taxon>Metallibacterium</taxon>
    </lineage>
</organism>